<reference evidence="1" key="2">
    <citation type="submission" date="2022-01" db="EMBL/GenBank/DDBJ databases">
        <authorList>
            <person name="Yamashiro T."/>
            <person name="Shiraishi A."/>
            <person name="Satake H."/>
            <person name="Nakayama K."/>
        </authorList>
    </citation>
    <scope>NUCLEOTIDE SEQUENCE</scope>
</reference>
<proteinExistence type="predicted"/>
<keyword evidence="2" id="KW-1185">Reference proteome</keyword>
<evidence type="ECO:0000313" key="1">
    <source>
        <dbReference type="EMBL" id="GJT07565.1"/>
    </source>
</evidence>
<protein>
    <submittedName>
        <fullName evidence="1">Uncharacterized protein</fullName>
    </submittedName>
</protein>
<organism evidence="1 2">
    <name type="scientific">Tanacetum coccineum</name>
    <dbReference type="NCBI Taxonomy" id="301880"/>
    <lineage>
        <taxon>Eukaryota</taxon>
        <taxon>Viridiplantae</taxon>
        <taxon>Streptophyta</taxon>
        <taxon>Embryophyta</taxon>
        <taxon>Tracheophyta</taxon>
        <taxon>Spermatophyta</taxon>
        <taxon>Magnoliopsida</taxon>
        <taxon>eudicotyledons</taxon>
        <taxon>Gunneridae</taxon>
        <taxon>Pentapetalae</taxon>
        <taxon>asterids</taxon>
        <taxon>campanulids</taxon>
        <taxon>Asterales</taxon>
        <taxon>Asteraceae</taxon>
        <taxon>Asteroideae</taxon>
        <taxon>Anthemideae</taxon>
        <taxon>Anthemidinae</taxon>
        <taxon>Tanacetum</taxon>
    </lineage>
</organism>
<gene>
    <name evidence="1" type="ORF">Tco_0842027</name>
</gene>
<evidence type="ECO:0000313" key="2">
    <source>
        <dbReference type="Proteomes" id="UP001151760"/>
    </source>
</evidence>
<sequence length="113" mass="13659">MIEEPMVEQVKPVKRLEQMRLDKELAFKLQAKEKEEERHARKKTQQIEEANIAWDDVQAKIEADYQLAQRLQAQEQEELTDEEKARLFVQFLEQRIKHFAAKRLVRISRKEQK</sequence>
<name>A0ABQ5AY38_9ASTR</name>
<reference evidence="1" key="1">
    <citation type="journal article" date="2022" name="Int. J. Mol. Sci.">
        <title>Draft Genome of Tanacetum Coccineum: Genomic Comparison of Closely Related Tanacetum-Family Plants.</title>
        <authorList>
            <person name="Yamashiro T."/>
            <person name="Shiraishi A."/>
            <person name="Nakayama K."/>
            <person name="Satake H."/>
        </authorList>
    </citation>
    <scope>NUCLEOTIDE SEQUENCE</scope>
</reference>
<accession>A0ABQ5AY38</accession>
<comment type="caution">
    <text evidence="1">The sequence shown here is derived from an EMBL/GenBank/DDBJ whole genome shotgun (WGS) entry which is preliminary data.</text>
</comment>
<dbReference type="Proteomes" id="UP001151760">
    <property type="component" value="Unassembled WGS sequence"/>
</dbReference>
<dbReference type="EMBL" id="BQNB010012761">
    <property type="protein sequence ID" value="GJT07565.1"/>
    <property type="molecule type" value="Genomic_DNA"/>
</dbReference>